<dbReference type="InterPro" id="IPR014349">
    <property type="entry name" value="Rieske_Fe-S_prot"/>
</dbReference>
<keyword evidence="8" id="KW-1003">Cell membrane</keyword>
<dbReference type="EMBL" id="CP104694">
    <property type="protein sequence ID" value="UXI69495.1"/>
    <property type="molecule type" value="Genomic_DNA"/>
</dbReference>
<dbReference type="RefSeq" id="WP_261696450.1">
    <property type="nucleotide sequence ID" value="NZ_CP104694.1"/>
</dbReference>
<evidence type="ECO:0000256" key="16">
    <source>
        <dbReference type="ARBA" id="ARBA00023014"/>
    </source>
</evidence>
<comment type="subcellular location">
    <subcellularLocation>
        <location evidence="2">Cell membrane</location>
        <topology evidence="2">Single-pass membrane protein</topology>
    </subcellularLocation>
</comment>
<dbReference type="PRINTS" id="PR00162">
    <property type="entry name" value="RIESKE"/>
</dbReference>
<evidence type="ECO:0000256" key="15">
    <source>
        <dbReference type="ARBA" id="ARBA00023004"/>
    </source>
</evidence>
<dbReference type="Gene3D" id="1.20.5.510">
    <property type="entry name" value="Single helix bin"/>
    <property type="match status" value="1"/>
</dbReference>
<keyword evidence="10" id="KW-0001">2Fe-2S</keyword>
<evidence type="ECO:0000256" key="20">
    <source>
        <dbReference type="RuleBase" id="RU004494"/>
    </source>
</evidence>
<keyword evidence="14 20" id="KW-1133">Transmembrane helix</keyword>
<keyword evidence="16" id="KW-0411">Iron-sulfur</keyword>
<dbReference type="EC" id="7.1.1.8" evidence="5 20"/>
<evidence type="ECO:0000256" key="6">
    <source>
        <dbReference type="ARBA" id="ARBA00019816"/>
    </source>
</evidence>
<feature type="transmembrane region" description="Helical" evidence="20">
    <location>
        <begin position="13"/>
        <end position="34"/>
    </location>
</feature>
<dbReference type="Proteomes" id="UP001064632">
    <property type="component" value="Chromosome"/>
</dbReference>
<comment type="cofactor">
    <cofactor evidence="20">
        <name>[2Fe-2S] cluster</name>
        <dbReference type="ChEBI" id="CHEBI:190135"/>
    </cofactor>
    <text evidence="20">Binds 1 [2Fe-2S] cluster per subunit.</text>
</comment>
<dbReference type="NCBIfam" id="TIGR01416">
    <property type="entry name" value="Rieske_proteo"/>
    <property type="match status" value="1"/>
</dbReference>
<dbReference type="Pfam" id="PF00355">
    <property type="entry name" value="Rieske"/>
    <property type="match status" value="1"/>
</dbReference>
<organism evidence="24 25">
    <name type="scientific">Tahibacter amnicola</name>
    <dbReference type="NCBI Taxonomy" id="2976241"/>
    <lineage>
        <taxon>Bacteria</taxon>
        <taxon>Pseudomonadati</taxon>
        <taxon>Pseudomonadota</taxon>
        <taxon>Gammaproteobacteria</taxon>
        <taxon>Lysobacterales</taxon>
        <taxon>Rhodanobacteraceae</taxon>
        <taxon>Tahibacter</taxon>
    </lineage>
</organism>
<keyword evidence="12" id="KW-1278">Translocase</keyword>
<accession>A0ABY6BI13</accession>
<evidence type="ECO:0000256" key="14">
    <source>
        <dbReference type="ARBA" id="ARBA00022989"/>
    </source>
</evidence>
<evidence type="ECO:0000256" key="22">
    <source>
        <dbReference type="SAM" id="MobiDB-lite"/>
    </source>
</evidence>
<evidence type="ECO:0000256" key="8">
    <source>
        <dbReference type="ARBA" id="ARBA00022475"/>
    </source>
</evidence>
<feature type="domain" description="Rieske" evidence="23">
    <location>
        <begin position="82"/>
        <end position="190"/>
    </location>
</feature>
<dbReference type="InterPro" id="IPR019470">
    <property type="entry name" value="Ubiq_cytC_Rdtase_Fe-S_su_TAT"/>
</dbReference>
<evidence type="ECO:0000256" key="3">
    <source>
        <dbReference type="ARBA" id="ARBA00010651"/>
    </source>
</evidence>
<dbReference type="SUPFAM" id="SSF50022">
    <property type="entry name" value="ISP domain"/>
    <property type="match status" value="1"/>
</dbReference>
<evidence type="ECO:0000313" key="24">
    <source>
        <dbReference type="EMBL" id="UXI69495.1"/>
    </source>
</evidence>
<sequence>MANEGVNHGRRRFLTATTAVVGGAGALVAAVPFIKSWLPSARAKTAGAPVQQDISKIDVGQMVITEWRGQPVWIVRRSPEQLAALASQDGRLRDPKSENEEQQPKFAQNPHRSIKPEWLVMVGVCTHLGCSPKFHGDIKPEPFDAEWKGGFFCPCHKSRFDMAGRVYQGVPAPTNLKVPPYYFTNADKTLVIGEVSGNPAEQGAA</sequence>
<keyword evidence="9 20" id="KW-0812">Transmembrane</keyword>
<keyword evidence="7 20" id="KW-0813">Transport</keyword>
<evidence type="ECO:0000256" key="12">
    <source>
        <dbReference type="ARBA" id="ARBA00022967"/>
    </source>
</evidence>
<keyword evidence="17 20" id="KW-0472">Membrane</keyword>
<dbReference type="InterPro" id="IPR017941">
    <property type="entry name" value="Rieske_2Fe-2S"/>
</dbReference>
<dbReference type="Pfam" id="PF10399">
    <property type="entry name" value="UCR_Fe-S_N"/>
    <property type="match status" value="1"/>
</dbReference>
<comment type="catalytic activity">
    <reaction evidence="19 20">
        <text>a quinol + 2 Fe(III)-[cytochrome c](out) = a quinone + 2 Fe(II)-[cytochrome c](out) + 2 H(+)(out)</text>
        <dbReference type="Rhea" id="RHEA:11484"/>
        <dbReference type="Rhea" id="RHEA-COMP:10350"/>
        <dbReference type="Rhea" id="RHEA-COMP:14399"/>
        <dbReference type="ChEBI" id="CHEBI:15378"/>
        <dbReference type="ChEBI" id="CHEBI:24646"/>
        <dbReference type="ChEBI" id="CHEBI:29033"/>
        <dbReference type="ChEBI" id="CHEBI:29034"/>
        <dbReference type="ChEBI" id="CHEBI:132124"/>
        <dbReference type="EC" id="7.1.1.8"/>
    </reaction>
</comment>
<reference evidence="24" key="1">
    <citation type="submission" date="2022-09" db="EMBL/GenBank/DDBJ databases">
        <title>Tahibacter sp. nov., isolated from a fresh water.</title>
        <authorList>
            <person name="Baek J.H."/>
            <person name="Lee J.K."/>
            <person name="Kim J.M."/>
            <person name="Jeon C.O."/>
        </authorList>
    </citation>
    <scope>NUCLEOTIDE SEQUENCE</scope>
    <source>
        <strain evidence="24">W38</strain>
    </source>
</reference>
<evidence type="ECO:0000256" key="9">
    <source>
        <dbReference type="ARBA" id="ARBA00022692"/>
    </source>
</evidence>
<comment type="subunit">
    <text evidence="4 21">The main subunits of complex b-c1 are: cytochrome b, cytochrome c1 and the Rieske protein.</text>
</comment>
<evidence type="ECO:0000313" key="25">
    <source>
        <dbReference type="Proteomes" id="UP001064632"/>
    </source>
</evidence>
<gene>
    <name evidence="24" type="primary">petA</name>
    <name evidence="24" type="ORF">N4264_07545</name>
</gene>
<keyword evidence="15" id="KW-0408">Iron</keyword>
<comment type="similarity">
    <text evidence="3">Belongs to the Rieske iron-sulfur protein family.</text>
</comment>
<dbReference type="InterPro" id="IPR036922">
    <property type="entry name" value="Rieske_2Fe-2S_sf"/>
</dbReference>
<dbReference type="Gene3D" id="2.102.10.10">
    <property type="entry name" value="Rieske [2Fe-2S] iron-sulphur domain"/>
    <property type="match status" value="1"/>
</dbReference>
<dbReference type="InterPro" id="IPR006317">
    <property type="entry name" value="Ubiquinol_cyt_c_Rdtase_Fe-S-su"/>
</dbReference>
<evidence type="ECO:0000256" key="17">
    <source>
        <dbReference type="ARBA" id="ARBA00023136"/>
    </source>
</evidence>
<comment type="miscellaneous">
    <text evidence="20">The Rieske protein is a high potential 2Fe-2S protein.</text>
</comment>
<feature type="compositionally biased region" description="Basic and acidic residues" evidence="22">
    <location>
        <begin position="90"/>
        <end position="103"/>
    </location>
</feature>
<dbReference type="InterPro" id="IPR005805">
    <property type="entry name" value="Rieske_Fe-S_prot_C"/>
</dbReference>
<dbReference type="PROSITE" id="PS51296">
    <property type="entry name" value="RIESKE"/>
    <property type="match status" value="1"/>
</dbReference>
<evidence type="ECO:0000259" key="23">
    <source>
        <dbReference type="PROSITE" id="PS51296"/>
    </source>
</evidence>
<comment type="function">
    <text evidence="1">Component of the ubiquinol-cytochrome c reductase complex (complex III or cytochrome b-c1 complex), which is a respiratory chain that generates an electrochemical potential coupled to ATP synthesis.</text>
</comment>
<evidence type="ECO:0000256" key="18">
    <source>
        <dbReference type="ARBA" id="ARBA00023157"/>
    </source>
</evidence>
<dbReference type="PANTHER" id="PTHR10134">
    <property type="entry name" value="CYTOCHROME B-C1 COMPLEX SUBUNIT RIESKE, MITOCHONDRIAL"/>
    <property type="match status" value="1"/>
</dbReference>
<keyword evidence="11" id="KW-0479">Metal-binding</keyword>
<evidence type="ECO:0000256" key="19">
    <source>
        <dbReference type="ARBA" id="ARBA00029351"/>
    </source>
</evidence>
<keyword evidence="18" id="KW-1015">Disulfide bond</keyword>
<evidence type="ECO:0000256" key="2">
    <source>
        <dbReference type="ARBA" id="ARBA00004162"/>
    </source>
</evidence>
<keyword evidence="25" id="KW-1185">Reference proteome</keyword>
<evidence type="ECO:0000256" key="1">
    <source>
        <dbReference type="ARBA" id="ARBA00002444"/>
    </source>
</evidence>
<dbReference type="InterPro" id="IPR006311">
    <property type="entry name" value="TAT_signal"/>
</dbReference>
<feature type="region of interest" description="Disordered" evidence="22">
    <location>
        <begin position="86"/>
        <end position="110"/>
    </location>
</feature>
<dbReference type="CDD" id="cd03470">
    <property type="entry name" value="Rieske_cytochrome_bc1"/>
    <property type="match status" value="1"/>
</dbReference>
<evidence type="ECO:0000256" key="11">
    <source>
        <dbReference type="ARBA" id="ARBA00022723"/>
    </source>
</evidence>
<name>A0ABY6BI13_9GAMM</name>
<evidence type="ECO:0000256" key="4">
    <source>
        <dbReference type="ARBA" id="ARBA00011649"/>
    </source>
</evidence>
<keyword evidence="13 20" id="KW-0249">Electron transport</keyword>
<evidence type="ECO:0000256" key="5">
    <source>
        <dbReference type="ARBA" id="ARBA00012951"/>
    </source>
</evidence>
<evidence type="ECO:0000256" key="7">
    <source>
        <dbReference type="ARBA" id="ARBA00022448"/>
    </source>
</evidence>
<evidence type="ECO:0000256" key="13">
    <source>
        <dbReference type="ARBA" id="ARBA00022982"/>
    </source>
</evidence>
<proteinExistence type="inferred from homology"/>
<protein>
    <recommendedName>
        <fullName evidence="6 20">Ubiquinol-cytochrome c reductase iron-sulfur subunit</fullName>
        <ecNumber evidence="5 20">7.1.1.8</ecNumber>
    </recommendedName>
</protein>
<dbReference type="PROSITE" id="PS51318">
    <property type="entry name" value="TAT"/>
    <property type="match status" value="1"/>
</dbReference>
<evidence type="ECO:0000256" key="10">
    <source>
        <dbReference type="ARBA" id="ARBA00022714"/>
    </source>
</evidence>
<evidence type="ECO:0000256" key="21">
    <source>
        <dbReference type="RuleBase" id="RU004497"/>
    </source>
</evidence>